<evidence type="ECO:0000256" key="2">
    <source>
        <dbReference type="SAM" id="SignalP"/>
    </source>
</evidence>
<organism evidence="3 4">
    <name type="scientific">Tieghemiomyces parasiticus</name>
    <dbReference type="NCBI Taxonomy" id="78921"/>
    <lineage>
        <taxon>Eukaryota</taxon>
        <taxon>Fungi</taxon>
        <taxon>Fungi incertae sedis</taxon>
        <taxon>Zoopagomycota</taxon>
        <taxon>Kickxellomycotina</taxon>
        <taxon>Dimargaritomycetes</taxon>
        <taxon>Dimargaritales</taxon>
        <taxon>Dimargaritaceae</taxon>
        <taxon>Tieghemiomyces</taxon>
    </lineage>
</organism>
<feature type="chain" id="PRO_5040916948" evidence="2">
    <location>
        <begin position="20"/>
        <end position="506"/>
    </location>
</feature>
<keyword evidence="2" id="KW-0732">Signal</keyword>
<feature type="region of interest" description="Disordered" evidence="1">
    <location>
        <begin position="403"/>
        <end position="437"/>
    </location>
</feature>
<reference evidence="3" key="1">
    <citation type="submission" date="2022-07" db="EMBL/GenBank/DDBJ databases">
        <title>Phylogenomic reconstructions and comparative analyses of Kickxellomycotina fungi.</title>
        <authorList>
            <person name="Reynolds N.K."/>
            <person name="Stajich J.E."/>
            <person name="Barry K."/>
            <person name="Grigoriev I.V."/>
            <person name="Crous P."/>
            <person name="Smith M.E."/>
        </authorList>
    </citation>
    <scope>NUCLEOTIDE SEQUENCE</scope>
    <source>
        <strain evidence="3">RSA 861</strain>
    </source>
</reference>
<comment type="caution">
    <text evidence="3">The sequence shown here is derived from an EMBL/GenBank/DDBJ whole genome shotgun (WGS) entry which is preliminary data.</text>
</comment>
<proteinExistence type="predicted"/>
<feature type="signal peptide" evidence="2">
    <location>
        <begin position="1"/>
        <end position="19"/>
    </location>
</feature>
<gene>
    <name evidence="3" type="ORF">IWQ60_008951</name>
</gene>
<accession>A0A9W7ZY43</accession>
<evidence type="ECO:0000313" key="4">
    <source>
        <dbReference type="Proteomes" id="UP001150569"/>
    </source>
</evidence>
<dbReference type="AlphaFoldDB" id="A0A9W7ZY43"/>
<sequence>MQCCQALLLGLLTLAGAAADILHPVEHEVQRLSPRGFTYPNMFITDAANDKLNNLKALVDNSNDPEVIKAALADSFAVQAHGFLAKYLLDTLELMLDPANDIDQFTAPNSPLLSGLRPTIQTETAAAAELLGANQVYVDYDALTRQQRADLFIHLYALSDSDMSLETKSIMVERLLVAAVSPVSVIPNDIVQAAVWADRAPYLVTPSPTTEIEGTLDTGFTTPGRSAAESIPRGMDWVMTTSWPTRFTNTASIQLFLTDVHVPKINRQLLVTSWAATIITTLIAKPTSRPASKFTRFPPAAAVRPSPDRSADQSDLIILTSFLNRLISIDFDRYADLAYLAFFQATKARRFDATAWNSLLALGNGLHQTTATYREHQVGLLTCAYSHGFHGASFFLRGRYEAQRRANPPNPGGGSTGGDTTLPSESQQAPRISRPGLRRGTAFAPVAAPPTSQLPGSSPSVECKLTFSEYSYAILSKDGRLGILVDKEHAEKAAGSELPFIPKELL</sequence>
<keyword evidence="4" id="KW-1185">Reference proteome</keyword>
<evidence type="ECO:0000256" key="1">
    <source>
        <dbReference type="SAM" id="MobiDB-lite"/>
    </source>
</evidence>
<dbReference type="Proteomes" id="UP001150569">
    <property type="component" value="Unassembled WGS sequence"/>
</dbReference>
<name>A0A9W7ZY43_9FUNG</name>
<dbReference type="EMBL" id="JANBPT010000706">
    <property type="protein sequence ID" value="KAJ1914095.1"/>
    <property type="molecule type" value="Genomic_DNA"/>
</dbReference>
<evidence type="ECO:0000313" key="3">
    <source>
        <dbReference type="EMBL" id="KAJ1914095.1"/>
    </source>
</evidence>
<protein>
    <submittedName>
        <fullName evidence="3">Uncharacterized protein</fullName>
    </submittedName>
</protein>